<dbReference type="PANTHER" id="PTHR36743:SF1">
    <property type="entry name" value="OS04G0495300 PROTEIN"/>
    <property type="match status" value="1"/>
</dbReference>
<evidence type="ECO:0000259" key="1">
    <source>
        <dbReference type="Pfam" id="PF13456"/>
    </source>
</evidence>
<dbReference type="Pfam" id="PF13456">
    <property type="entry name" value="RVT_3"/>
    <property type="match status" value="1"/>
</dbReference>
<dbReference type="AlphaFoldDB" id="A0A6A6LJ49"/>
<keyword evidence="3" id="KW-1185">Reference proteome</keyword>
<dbReference type="GO" id="GO:0003676">
    <property type="term" value="F:nucleic acid binding"/>
    <property type="evidence" value="ECO:0007669"/>
    <property type="project" value="InterPro"/>
</dbReference>
<dbReference type="InterPro" id="IPR002156">
    <property type="entry name" value="RNaseH_domain"/>
</dbReference>
<dbReference type="EMBL" id="JAAGAX010000010">
    <property type="protein sequence ID" value="KAF2300308.1"/>
    <property type="molecule type" value="Genomic_DNA"/>
</dbReference>
<name>A0A6A6LJ49_HEVBR</name>
<organism evidence="2 3">
    <name type="scientific">Hevea brasiliensis</name>
    <name type="common">Para rubber tree</name>
    <name type="synonym">Siphonia brasiliensis</name>
    <dbReference type="NCBI Taxonomy" id="3981"/>
    <lineage>
        <taxon>Eukaryota</taxon>
        <taxon>Viridiplantae</taxon>
        <taxon>Streptophyta</taxon>
        <taxon>Embryophyta</taxon>
        <taxon>Tracheophyta</taxon>
        <taxon>Spermatophyta</taxon>
        <taxon>Magnoliopsida</taxon>
        <taxon>eudicotyledons</taxon>
        <taxon>Gunneridae</taxon>
        <taxon>Pentapetalae</taxon>
        <taxon>rosids</taxon>
        <taxon>fabids</taxon>
        <taxon>Malpighiales</taxon>
        <taxon>Euphorbiaceae</taxon>
        <taxon>Crotonoideae</taxon>
        <taxon>Micrandreae</taxon>
        <taxon>Hevea</taxon>
    </lineage>
</organism>
<evidence type="ECO:0000313" key="2">
    <source>
        <dbReference type="EMBL" id="KAF2300308.1"/>
    </source>
</evidence>
<evidence type="ECO:0000313" key="3">
    <source>
        <dbReference type="Proteomes" id="UP000467840"/>
    </source>
</evidence>
<proteinExistence type="predicted"/>
<reference evidence="2 3" key="1">
    <citation type="journal article" date="2020" name="Mol. Plant">
        <title>The Chromosome-Based Rubber Tree Genome Provides New Insights into Spurge Genome Evolution and Rubber Biosynthesis.</title>
        <authorList>
            <person name="Liu J."/>
            <person name="Shi C."/>
            <person name="Shi C.C."/>
            <person name="Li W."/>
            <person name="Zhang Q.J."/>
            <person name="Zhang Y."/>
            <person name="Li K."/>
            <person name="Lu H.F."/>
            <person name="Shi C."/>
            <person name="Zhu S.T."/>
            <person name="Xiao Z.Y."/>
            <person name="Nan H."/>
            <person name="Yue Y."/>
            <person name="Zhu X.G."/>
            <person name="Wu Y."/>
            <person name="Hong X.N."/>
            <person name="Fan G.Y."/>
            <person name="Tong Y."/>
            <person name="Zhang D."/>
            <person name="Mao C.L."/>
            <person name="Liu Y.L."/>
            <person name="Hao S.J."/>
            <person name="Liu W.Q."/>
            <person name="Lv M.Q."/>
            <person name="Zhang H.B."/>
            <person name="Liu Y."/>
            <person name="Hu-Tang G.R."/>
            <person name="Wang J.P."/>
            <person name="Wang J.H."/>
            <person name="Sun Y.H."/>
            <person name="Ni S.B."/>
            <person name="Chen W.B."/>
            <person name="Zhang X.C."/>
            <person name="Jiao Y.N."/>
            <person name="Eichler E.E."/>
            <person name="Li G.H."/>
            <person name="Liu X."/>
            <person name="Gao L.Z."/>
        </authorList>
    </citation>
    <scope>NUCLEOTIDE SEQUENCE [LARGE SCALE GENOMIC DNA]</scope>
    <source>
        <strain evidence="3">cv. GT1</strain>
        <tissue evidence="2">Leaf</tissue>
    </source>
</reference>
<comment type="caution">
    <text evidence="2">The sequence shown here is derived from an EMBL/GenBank/DDBJ whole genome shotgun (WGS) entry which is preliminary data.</text>
</comment>
<accession>A0A6A6LJ49</accession>
<dbReference type="PANTHER" id="PTHR36743">
    <property type="entry name" value="OS04G0495300 PROTEIN"/>
    <property type="match status" value="1"/>
</dbReference>
<dbReference type="GO" id="GO:0004523">
    <property type="term" value="F:RNA-DNA hybrid ribonuclease activity"/>
    <property type="evidence" value="ECO:0007669"/>
    <property type="project" value="InterPro"/>
</dbReference>
<sequence length="141" mass="14998">MYAGAAVGNAGKAVLARVPIGVAGIVGIGAVMRSGFHLKCFIGCGVVCNLCWFELGVRKEISHSILGCDSVEAVRMVTSKDPPAGNLRSLVNSIKMLCDKGWEVVVKHVFREADKCVVANSAMSYTLGFQELEGPLQELLD</sequence>
<gene>
    <name evidence="2" type="ORF">GH714_011612</name>
</gene>
<dbReference type="Proteomes" id="UP000467840">
    <property type="component" value="Chromosome 4"/>
</dbReference>
<protein>
    <recommendedName>
        <fullName evidence="1">RNase H type-1 domain-containing protein</fullName>
    </recommendedName>
</protein>
<feature type="domain" description="RNase H type-1" evidence="1">
    <location>
        <begin position="59"/>
        <end position="119"/>
    </location>
</feature>